<comment type="similarity">
    <text evidence="3 4">In the N-terminal section; belongs to the HFCD (homo-oligomeric flavin containing Cys decarboxylase) superfamily.</text>
</comment>
<dbReference type="InterPro" id="IPR035929">
    <property type="entry name" value="CoaB-like_sf"/>
</dbReference>
<dbReference type="EMBL" id="JAUDEO010000002">
    <property type="protein sequence ID" value="MDM8333071.1"/>
    <property type="molecule type" value="Genomic_DNA"/>
</dbReference>
<dbReference type="InterPro" id="IPR005252">
    <property type="entry name" value="CoaBC"/>
</dbReference>
<keyword evidence="3 4" id="KW-0288">FMN</keyword>
<keyword evidence="1 3" id="KW-0210">Decarboxylase</keyword>
<comment type="cofactor">
    <cofactor evidence="3">
        <name>FMN</name>
        <dbReference type="ChEBI" id="CHEBI:58210"/>
    </cofactor>
    <text evidence="3">Binds 1 FMN per subunit.</text>
</comment>
<evidence type="ECO:0000256" key="1">
    <source>
        <dbReference type="ARBA" id="ARBA00022793"/>
    </source>
</evidence>
<feature type="binding site" evidence="3">
    <location>
        <position position="340"/>
    </location>
    <ligand>
        <name>CTP</name>
        <dbReference type="ChEBI" id="CHEBI:37563"/>
    </ligand>
</feature>
<dbReference type="Gene3D" id="3.40.50.10300">
    <property type="entry name" value="CoaB-like"/>
    <property type="match status" value="1"/>
</dbReference>
<dbReference type="GO" id="GO:0004632">
    <property type="term" value="F:phosphopantothenate--cysteine ligase activity"/>
    <property type="evidence" value="ECO:0007669"/>
    <property type="project" value="UniProtKB-EC"/>
</dbReference>
<evidence type="ECO:0000313" key="8">
    <source>
        <dbReference type="Proteomes" id="UP001529423"/>
    </source>
</evidence>
<evidence type="ECO:0000313" key="7">
    <source>
        <dbReference type="EMBL" id="MDM8333071.1"/>
    </source>
</evidence>
<comment type="catalytic activity">
    <reaction evidence="3 4">
        <text>N-[(R)-4-phosphopantothenoyl]-L-cysteine + H(+) = (R)-4'-phosphopantetheine + CO2</text>
        <dbReference type="Rhea" id="RHEA:16793"/>
        <dbReference type="ChEBI" id="CHEBI:15378"/>
        <dbReference type="ChEBI" id="CHEBI:16526"/>
        <dbReference type="ChEBI" id="CHEBI:59458"/>
        <dbReference type="ChEBI" id="CHEBI:61723"/>
        <dbReference type="EC" id="4.1.1.36"/>
    </reaction>
</comment>
<comment type="similarity">
    <text evidence="3 4">In the C-terminal section; belongs to the PPC synthetase family.</text>
</comment>
<dbReference type="InterPro" id="IPR003382">
    <property type="entry name" value="Flavoprotein"/>
</dbReference>
<feature type="region of interest" description="Phosphopantothenate--cysteine ligase" evidence="3">
    <location>
        <begin position="185"/>
        <end position="400"/>
    </location>
</feature>
<comment type="caution">
    <text evidence="7">The sequence shown here is derived from an EMBL/GenBank/DDBJ whole genome shotgun (WGS) entry which is preliminary data.</text>
</comment>
<feature type="region of interest" description="Phosphopantothenoylcysteine decarboxylase" evidence="3">
    <location>
        <begin position="1"/>
        <end position="184"/>
    </location>
</feature>
<evidence type="ECO:0000259" key="6">
    <source>
        <dbReference type="Pfam" id="PF04127"/>
    </source>
</evidence>
<dbReference type="HAMAP" id="MF_02225">
    <property type="entry name" value="CoaBC"/>
    <property type="match status" value="1"/>
</dbReference>
<accession>A0ABT7VKH4</accession>
<keyword evidence="3 4" id="KW-0436">Ligase</keyword>
<comment type="function">
    <text evidence="4">Catalyzes two steps in the biosynthesis of coenzyme A. In the first step cysteine is conjugated to 4'-phosphopantothenate to form 4-phosphopantothenoylcysteine, in the latter compound is decarboxylated to form 4'-phosphopantotheine.</text>
</comment>
<comment type="cofactor">
    <cofactor evidence="3">
        <name>Mg(2+)</name>
        <dbReference type="ChEBI" id="CHEBI:18420"/>
    </cofactor>
</comment>
<dbReference type="Proteomes" id="UP001529423">
    <property type="component" value="Unassembled WGS sequence"/>
</dbReference>
<comment type="pathway">
    <text evidence="3 4">Cofactor biosynthesis; coenzyme A biosynthesis; CoA from (R)-pantothenate: step 3/5.</text>
</comment>
<keyword evidence="3" id="KW-0479">Metal-binding</keyword>
<reference evidence="7" key="1">
    <citation type="submission" date="2023-06" db="EMBL/GenBank/DDBJ databases">
        <title>Identification and characterization of horizontal gene transfer across gut microbiota members of farm animals based on homology search.</title>
        <authorList>
            <person name="Schwarzerova J."/>
            <person name="Nykrynova M."/>
            <person name="Jureckova K."/>
            <person name="Cejkova D."/>
            <person name="Rychlik I."/>
        </authorList>
    </citation>
    <scope>NUCLEOTIDE SEQUENCE</scope>
    <source>
        <strain evidence="7">105_WCHN</strain>
    </source>
</reference>
<proteinExistence type="inferred from homology"/>
<feature type="binding site" evidence="3">
    <location>
        <position position="322"/>
    </location>
    <ligand>
        <name>CTP</name>
        <dbReference type="ChEBI" id="CHEBI:37563"/>
    </ligand>
</feature>
<name>A0ABT7VKH4_9LACO</name>
<dbReference type="InterPro" id="IPR036551">
    <property type="entry name" value="Flavin_trans-like"/>
</dbReference>
<keyword evidence="8" id="KW-1185">Reference proteome</keyword>
<dbReference type="SUPFAM" id="SSF102645">
    <property type="entry name" value="CoaB-like"/>
    <property type="match status" value="1"/>
</dbReference>
<dbReference type="GO" id="GO:0004633">
    <property type="term" value="F:phosphopantothenoylcysteine decarboxylase activity"/>
    <property type="evidence" value="ECO:0007669"/>
    <property type="project" value="UniProtKB-EC"/>
</dbReference>
<comment type="pathway">
    <text evidence="3 4">Cofactor biosynthesis; coenzyme A biosynthesis; CoA from (R)-pantothenate: step 2/5.</text>
</comment>
<keyword evidence="2 3" id="KW-0456">Lyase</keyword>
<reference evidence="7" key="2">
    <citation type="submission" date="2023-06" db="EMBL/GenBank/DDBJ databases">
        <authorList>
            <person name="Zeman M."/>
            <person name="Kubasova T."/>
            <person name="Jahodarova E."/>
            <person name="Nykrynova M."/>
            <person name="Rychlik I."/>
        </authorList>
    </citation>
    <scope>NUCLEOTIDE SEQUENCE</scope>
    <source>
        <strain evidence="7">105_WCHN</strain>
    </source>
</reference>
<gene>
    <name evidence="3 7" type="primary">coaBC</name>
    <name evidence="7" type="ORF">QUW46_00525</name>
</gene>
<feature type="binding site" evidence="3">
    <location>
        <position position="336"/>
    </location>
    <ligand>
        <name>CTP</name>
        <dbReference type="ChEBI" id="CHEBI:37563"/>
    </ligand>
</feature>
<feature type="binding site" evidence="3">
    <location>
        <position position="285"/>
    </location>
    <ligand>
        <name>CTP</name>
        <dbReference type="ChEBI" id="CHEBI:37563"/>
    </ligand>
</feature>
<keyword evidence="3" id="KW-0511">Multifunctional enzyme</keyword>
<evidence type="ECO:0000259" key="5">
    <source>
        <dbReference type="Pfam" id="PF02441"/>
    </source>
</evidence>
<organism evidence="7 8">
    <name type="scientific">Limosilactobacillus panis</name>
    <dbReference type="NCBI Taxonomy" id="47493"/>
    <lineage>
        <taxon>Bacteria</taxon>
        <taxon>Bacillati</taxon>
        <taxon>Bacillota</taxon>
        <taxon>Bacilli</taxon>
        <taxon>Lactobacillales</taxon>
        <taxon>Lactobacillaceae</taxon>
        <taxon>Limosilactobacillus</taxon>
    </lineage>
</organism>
<dbReference type="EC" id="4.1.1.36" evidence="3"/>
<dbReference type="NCBIfam" id="TIGR00521">
    <property type="entry name" value="coaBC_dfp"/>
    <property type="match status" value="1"/>
</dbReference>
<dbReference type="Pfam" id="PF04127">
    <property type="entry name" value="DFP"/>
    <property type="match status" value="1"/>
</dbReference>
<feature type="domain" description="DNA/pantothenate metabolism flavoprotein C-terminal" evidence="6">
    <location>
        <begin position="180"/>
        <end position="394"/>
    </location>
</feature>
<sequence length="400" mass="41720">MAKVTVYITGSIAAYKGIEVVRGLQKQGHVVRVVMTAAACKLVAPATLAALTKQPVLTSLWTDQDPIPHIELADWTDLAVVVPASADIIAKLANGLADDAASTTLLATSAPKIVVPAMNSHMWAAAPTQRNLKQLQADGVTIIEPAQGMLAEGYAGKGRLPEPAAIVADVQAMLTANGPLQGRRILITAGGTREPIDPVRFIGNRSSGKMGMALARAALAAGATVTLVVGQVSVPLPQSPRLTVVPVESTADLLTAVQREFSAADALLMAAAVADFRPTQAADQKVKKAADRADWQLTLTETTDVLKTVADQKRPGQLVVGFAAETQNLLANAQKKLASKGADMIVANAVGGQNGAFGSNRDQVTILRAHQAVDQWPEMSKDGVATKLVTQLATMMKSGD</sequence>
<dbReference type="PANTHER" id="PTHR14359">
    <property type="entry name" value="HOMO-OLIGOMERIC FLAVIN CONTAINING CYS DECARBOXYLASE FAMILY"/>
    <property type="match status" value="1"/>
</dbReference>
<dbReference type="EC" id="6.3.2.5" evidence="3"/>
<comment type="catalytic activity">
    <reaction evidence="3 4">
        <text>(R)-4'-phosphopantothenate + L-cysteine + CTP = N-[(R)-4-phosphopantothenoyl]-L-cysteine + CMP + diphosphate + H(+)</text>
        <dbReference type="Rhea" id="RHEA:19397"/>
        <dbReference type="ChEBI" id="CHEBI:10986"/>
        <dbReference type="ChEBI" id="CHEBI:15378"/>
        <dbReference type="ChEBI" id="CHEBI:33019"/>
        <dbReference type="ChEBI" id="CHEBI:35235"/>
        <dbReference type="ChEBI" id="CHEBI:37563"/>
        <dbReference type="ChEBI" id="CHEBI:59458"/>
        <dbReference type="ChEBI" id="CHEBI:60377"/>
        <dbReference type="EC" id="6.3.2.5"/>
    </reaction>
</comment>
<dbReference type="Pfam" id="PF02441">
    <property type="entry name" value="Flavoprotein"/>
    <property type="match status" value="1"/>
</dbReference>
<comment type="caution">
    <text evidence="3">Lacks conserved residue(s) required for the propagation of feature annotation.</text>
</comment>
<evidence type="ECO:0000256" key="3">
    <source>
        <dbReference type="HAMAP-Rule" id="MF_02225"/>
    </source>
</evidence>
<dbReference type="InterPro" id="IPR007085">
    <property type="entry name" value="DNA/pantothenate-metab_flavo_C"/>
</dbReference>
<evidence type="ECO:0000256" key="2">
    <source>
        <dbReference type="ARBA" id="ARBA00023239"/>
    </source>
</evidence>
<feature type="domain" description="Flavoprotein" evidence="5">
    <location>
        <begin position="3"/>
        <end position="172"/>
    </location>
</feature>
<dbReference type="PANTHER" id="PTHR14359:SF6">
    <property type="entry name" value="PHOSPHOPANTOTHENOYLCYSTEINE DECARBOXYLASE"/>
    <property type="match status" value="1"/>
</dbReference>
<keyword evidence="3 4" id="KW-0285">Flavoprotein</keyword>
<feature type="binding site" evidence="3">
    <location>
        <position position="275"/>
    </location>
    <ligand>
        <name>CTP</name>
        <dbReference type="ChEBI" id="CHEBI:37563"/>
    </ligand>
</feature>
<protein>
    <recommendedName>
        <fullName evidence="3">Coenzyme A biosynthesis bifunctional protein CoaBC</fullName>
    </recommendedName>
    <alternativeName>
        <fullName evidence="3">DNA/pantothenate metabolism flavoprotein</fullName>
    </alternativeName>
    <alternativeName>
        <fullName evidence="3">Phosphopantothenoylcysteine synthetase/decarboxylase</fullName>
        <shortName evidence="3">PPCS-PPCDC</shortName>
    </alternativeName>
    <domain>
        <recommendedName>
            <fullName evidence="3">Phosphopantothenoylcysteine decarboxylase</fullName>
            <shortName evidence="3">PPC decarboxylase</shortName>
            <shortName evidence="3">PPC-DC</shortName>
            <ecNumber evidence="3">4.1.1.36</ecNumber>
        </recommendedName>
        <alternativeName>
            <fullName evidence="3">CoaC</fullName>
        </alternativeName>
    </domain>
    <domain>
        <recommendedName>
            <fullName evidence="3">Phosphopantothenate--cysteine ligase</fullName>
            <ecNumber evidence="3">6.3.2.5</ecNumber>
        </recommendedName>
        <alternativeName>
            <fullName evidence="3">CoaB</fullName>
        </alternativeName>
        <alternativeName>
            <fullName evidence="3">Phosphopantothenoylcysteine synthetase</fullName>
            <shortName evidence="3">PPC synthetase</shortName>
            <shortName evidence="3">PPC-S</shortName>
        </alternativeName>
    </domain>
</protein>
<dbReference type="RefSeq" id="WP_289558612.1">
    <property type="nucleotide sequence ID" value="NZ_JAUDEO010000002.1"/>
</dbReference>
<evidence type="ECO:0000256" key="4">
    <source>
        <dbReference type="RuleBase" id="RU364078"/>
    </source>
</evidence>
<keyword evidence="3" id="KW-0460">Magnesium</keyword>
<dbReference type="Gene3D" id="3.40.50.1950">
    <property type="entry name" value="Flavin prenyltransferase-like"/>
    <property type="match status" value="1"/>
</dbReference>
<comment type="function">
    <text evidence="3">Catalyzes two sequential steps in the biosynthesis of coenzyme A. In the first step cysteine is conjugated to 4'-phosphopantothenate to form 4-phosphopantothenoylcysteine. In the second step the latter compound is decarboxylated to form 4'-phosphopantotheine.</text>
</comment>
<dbReference type="SUPFAM" id="SSF52507">
    <property type="entry name" value="Homo-oligomeric flavin-containing Cys decarboxylases, HFCD"/>
    <property type="match status" value="1"/>
</dbReference>